<organism evidence="1 2">
    <name type="scientific">Cephalotus follicularis</name>
    <name type="common">Albany pitcher plant</name>
    <dbReference type="NCBI Taxonomy" id="3775"/>
    <lineage>
        <taxon>Eukaryota</taxon>
        <taxon>Viridiplantae</taxon>
        <taxon>Streptophyta</taxon>
        <taxon>Embryophyta</taxon>
        <taxon>Tracheophyta</taxon>
        <taxon>Spermatophyta</taxon>
        <taxon>Magnoliopsida</taxon>
        <taxon>eudicotyledons</taxon>
        <taxon>Gunneridae</taxon>
        <taxon>Pentapetalae</taxon>
        <taxon>rosids</taxon>
        <taxon>fabids</taxon>
        <taxon>Oxalidales</taxon>
        <taxon>Cephalotaceae</taxon>
        <taxon>Cephalotus</taxon>
    </lineage>
</organism>
<evidence type="ECO:0000313" key="1">
    <source>
        <dbReference type="EMBL" id="GAV92153.1"/>
    </source>
</evidence>
<name>A0A1Q3DIL3_CEPFO</name>
<protein>
    <submittedName>
        <fullName evidence="1">Uncharacterized protein</fullName>
    </submittedName>
</protein>
<dbReference type="InParanoid" id="A0A1Q3DIL3"/>
<gene>
    <name evidence="1" type="ORF">CFOL_v3_35534</name>
</gene>
<comment type="caution">
    <text evidence="1">The sequence shown here is derived from an EMBL/GenBank/DDBJ whole genome shotgun (WGS) entry which is preliminary data.</text>
</comment>
<evidence type="ECO:0000313" key="2">
    <source>
        <dbReference type="Proteomes" id="UP000187406"/>
    </source>
</evidence>
<sequence length="85" mass="9189">TLIGSILSALSQVKSHVTPSLALITTSQGKFSNGFDLNWAQATGSTKAREWDGDVYAEIRKSLYAELLALLGLPTEVNASPRLWI</sequence>
<dbReference type="Proteomes" id="UP000187406">
    <property type="component" value="Unassembled WGS sequence"/>
</dbReference>
<dbReference type="OrthoDB" id="410701at2759"/>
<reference evidence="2" key="1">
    <citation type="submission" date="2016-04" db="EMBL/GenBank/DDBJ databases">
        <title>Cephalotus genome sequencing.</title>
        <authorList>
            <person name="Fukushima K."/>
            <person name="Hasebe M."/>
            <person name="Fang X."/>
        </authorList>
    </citation>
    <scope>NUCLEOTIDE SEQUENCE [LARGE SCALE GENOMIC DNA]</scope>
    <source>
        <strain evidence="2">cv. St1</strain>
    </source>
</reference>
<accession>A0A1Q3DIL3</accession>
<dbReference type="AlphaFoldDB" id="A0A1Q3DIL3"/>
<proteinExistence type="predicted"/>
<feature type="non-terminal residue" evidence="1">
    <location>
        <position position="1"/>
    </location>
</feature>
<keyword evidence="2" id="KW-1185">Reference proteome</keyword>
<dbReference type="EMBL" id="BDDD01008920">
    <property type="protein sequence ID" value="GAV92153.1"/>
    <property type="molecule type" value="Genomic_DNA"/>
</dbReference>